<dbReference type="Pfam" id="PF00656">
    <property type="entry name" value="Peptidase_C14"/>
    <property type="match status" value="1"/>
</dbReference>
<dbReference type="InterPro" id="IPR011600">
    <property type="entry name" value="Pept_C14_caspase"/>
</dbReference>
<accession>X6N4E9</accession>
<dbReference type="InterPro" id="IPR052039">
    <property type="entry name" value="Caspase-related_regulators"/>
</dbReference>
<comment type="caution">
    <text evidence="3">The sequence shown here is derived from an EMBL/GenBank/DDBJ whole genome shotgun (WGS) entry which is preliminary data.</text>
</comment>
<feature type="non-terminal residue" evidence="3">
    <location>
        <position position="1"/>
    </location>
</feature>
<dbReference type="InterPro" id="IPR001309">
    <property type="entry name" value="Pept_C14_p20"/>
</dbReference>
<dbReference type="PANTHER" id="PTHR22576">
    <property type="entry name" value="MUCOSA ASSOCIATED LYMPHOID TISSUE LYMPHOMA TRANSLOCATION PROTEIN 1/PARACASPASE"/>
    <property type="match status" value="1"/>
</dbReference>
<dbReference type="OrthoDB" id="6022486at2759"/>
<proteinExistence type="inferred from homology"/>
<dbReference type="GO" id="GO:0004197">
    <property type="term" value="F:cysteine-type endopeptidase activity"/>
    <property type="evidence" value="ECO:0007669"/>
    <property type="project" value="InterPro"/>
</dbReference>
<dbReference type="InterPro" id="IPR029030">
    <property type="entry name" value="Caspase-like_dom_sf"/>
</dbReference>
<dbReference type="SUPFAM" id="SSF52129">
    <property type="entry name" value="Caspase-like"/>
    <property type="match status" value="1"/>
</dbReference>
<reference evidence="3 4" key="1">
    <citation type="journal article" date="2013" name="Curr. Biol.">
        <title>The Genome of the Foraminiferan Reticulomyxa filosa.</title>
        <authorList>
            <person name="Glockner G."/>
            <person name="Hulsmann N."/>
            <person name="Schleicher M."/>
            <person name="Noegel A.A."/>
            <person name="Eichinger L."/>
            <person name="Gallinger C."/>
            <person name="Pawlowski J."/>
            <person name="Sierra R."/>
            <person name="Euteneuer U."/>
            <person name="Pillet L."/>
            <person name="Moustafa A."/>
            <person name="Platzer M."/>
            <person name="Groth M."/>
            <person name="Szafranski K."/>
            <person name="Schliwa M."/>
        </authorList>
    </citation>
    <scope>NUCLEOTIDE SEQUENCE [LARGE SCALE GENOMIC DNA]</scope>
</reference>
<protein>
    <recommendedName>
        <fullName evidence="2">Caspase family p20 domain-containing protein</fullName>
    </recommendedName>
</protein>
<gene>
    <name evidence="3" type="ORF">RFI_16424</name>
</gene>
<organism evidence="3 4">
    <name type="scientific">Reticulomyxa filosa</name>
    <dbReference type="NCBI Taxonomy" id="46433"/>
    <lineage>
        <taxon>Eukaryota</taxon>
        <taxon>Sar</taxon>
        <taxon>Rhizaria</taxon>
        <taxon>Retaria</taxon>
        <taxon>Foraminifera</taxon>
        <taxon>Monothalamids</taxon>
        <taxon>Reticulomyxidae</taxon>
        <taxon>Reticulomyxa</taxon>
    </lineage>
</organism>
<dbReference type="Proteomes" id="UP000023152">
    <property type="component" value="Unassembled WGS sequence"/>
</dbReference>
<name>X6N4E9_RETFI</name>
<dbReference type="EMBL" id="ASPP01012258">
    <property type="protein sequence ID" value="ETO20793.1"/>
    <property type="molecule type" value="Genomic_DNA"/>
</dbReference>
<dbReference type="AlphaFoldDB" id="X6N4E9"/>
<dbReference type="GO" id="GO:0006508">
    <property type="term" value="P:proteolysis"/>
    <property type="evidence" value="ECO:0007669"/>
    <property type="project" value="InterPro"/>
</dbReference>
<evidence type="ECO:0000313" key="4">
    <source>
        <dbReference type="Proteomes" id="UP000023152"/>
    </source>
</evidence>
<dbReference type="PANTHER" id="PTHR22576:SF41">
    <property type="entry name" value="CASPASE 14, APOPTOSIS-RELATED CYSTEINE PEPTIDASE"/>
    <property type="match status" value="1"/>
</dbReference>
<dbReference type="SMART" id="SM00115">
    <property type="entry name" value="CASc"/>
    <property type="match status" value="1"/>
</dbReference>
<dbReference type="PROSITE" id="PS50208">
    <property type="entry name" value="CASPASE_P20"/>
    <property type="match status" value="1"/>
</dbReference>
<sequence length="341" mass="39851">LKAYVIKDKSKKLIKMEELTFKELLRQSYHCLETNDFQKINDENLKLQLVDMKDNIIRSDEDLKREFKPCESTFKICWVPVQPMIGKTKIIKNALVVMIAISEYTDNTKWHNLPNVKKKDIKNFTKLFKQELKYKFVCNKEAKMNKEDVNEFLANLTVTHKLHKNEKKYDALIMIISGHGDKGDVLVTSDGKNMSINNIRTSFNSDEMESLKNCPKIFIIDACRGEHIPQPPKNTRTRGVIEKDKSYIHNDNGFFMLWSTTKGYRVYDSSLFSKHVKCTIISKYKSGYSLHQMIKEIRKKIKRVAGAHYCVESQDTVDYDIAFKKNLFPATNRSFLTFFLI</sequence>
<evidence type="ECO:0000259" key="2">
    <source>
        <dbReference type="PROSITE" id="PS50208"/>
    </source>
</evidence>
<dbReference type="Gene3D" id="3.40.50.1460">
    <property type="match status" value="1"/>
</dbReference>
<evidence type="ECO:0000256" key="1">
    <source>
        <dbReference type="ARBA" id="ARBA00010134"/>
    </source>
</evidence>
<feature type="domain" description="Caspase family p20" evidence="2">
    <location>
        <begin position="163"/>
        <end position="227"/>
    </location>
</feature>
<comment type="similarity">
    <text evidence="1">Belongs to the peptidase C14A family.</text>
</comment>
<evidence type="ECO:0000313" key="3">
    <source>
        <dbReference type="EMBL" id="ETO20793.1"/>
    </source>
</evidence>
<dbReference type="InterPro" id="IPR015917">
    <property type="entry name" value="Pept_C14A"/>
</dbReference>
<keyword evidence="4" id="KW-1185">Reference proteome</keyword>